<evidence type="ECO:0000313" key="5">
    <source>
        <dbReference type="Proteomes" id="UP000032702"/>
    </source>
</evidence>
<feature type="region of interest" description="Disordered" evidence="1">
    <location>
        <begin position="533"/>
        <end position="555"/>
    </location>
</feature>
<dbReference type="OrthoDB" id="5504420at2"/>
<feature type="region of interest" description="Disordered" evidence="1">
    <location>
        <begin position="571"/>
        <end position="679"/>
    </location>
</feature>
<sequence length="679" mass="68035">MYRACVWGLLLSLAACREKEPAEGAIRVLVKYGTYVPACVRVLARDGQGHEARTDIPREKFQDVDAKEVRVAVFRKPEWGQELMLEVSSYQEISIEGCAGDRVETRSSNGPVEVPRGEFASFEAVLQAQDKDGDTYIALEGLANADCDDERDDVYPGAAEKCSVRVDFDCNGFQGCLDSKCLSKSCDDGDPCTTEDTCEPDARCLGKSKVCNSPPTVCHEAAGTCNTANGQCVYASKPVATACDDGKDCTVIDQCNASGVCEGQETPCTPSSSCRRITGGCTALNNCMEELDPSKVNTECTRGGHQKGTCRFPDGACSSFPYVPSHFDPDAIPEAKIAASLTITCDVTFDSTPGLMKPWSPEGCVSSPPEEFKVSQGSQAPEVVVLPVRGVRLDGTWTLAGTRPVILAVYGDATLTKDILANGHLSGTAMIPGAGGNQFCGSRQGGAGGDLGPGGGGGGAGGGTAGEPGGRGYYNGEGGAQGARLEPSGLLLGGCAGGNGGSSYGGKGGAGGGAIQISVAGTLSAGAWVTASGGGGGGGEKADYQAGGGGGGGSGGQVLLEASRLVLSSGVRLTSNGGGAGGGGENANPGAKGEDGPRSSDVQANGGAGGGSFGGNGGKGGARARPPVQGSSGGGLILEGGAGGGGGGAVGSVRLRSMQPCEIDSDSVISPETDRQCPL</sequence>
<organism evidence="3 5">
    <name type="scientific">Stigmatella aurantiaca (strain DW4/3-1)</name>
    <dbReference type="NCBI Taxonomy" id="378806"/>
    <lineage>
        <taxon>Bacteria</taxon>
        <taxon>Pseudomonadati</taxon>
        <taxon>Myxococcota</taxon>
        <taxon>Myxococcia</taxon>
        <taxon>Myxococcales</taxon>
        <taxon>Cystobacterineae</taxon>
        <taxon>Archangiaceae</taxon>
        <taxon>Stigmatella</taxon>
    </lineage>
</organism>
<dbReference type="AlphaFoldDB" id="Q09C34"/>
<dbReference type="eggNOG" id="COG4447">
    <property type="taxonomic scope" value="Bacteria"/>
</dbReference>
<feature type="compositionally biased region" description="Gly residues" evidence="1">
    <location>
        <begin position="546"/>
        <end position="555"/>
    </location>
</feature>
<feature type="compositionally biased region" description="Gly residues" evidence="1">
    <location>
        <begin position="576"/>
        <end position="585"/>
    </location>
</feature>
<evidence type="ECO:0000313" key="4">
    <source>
        <dbReference type="Proteomes" id="UP000001351"/>
    </source>
</evidence>
<proteinExistence type="predicted"/>
<dbReference type="HOGENOM" id="CLU_379800_0_0_7"/>
<reference evidence="3 5" key="1">
    <citation type="submission" date="2006-04" db="EMBL/GenBank/DDBJ databases">
        <authorList>
            <person name="Nierman W.C."/>
        </authorList>
    </citation>
    <scope>NUCLEOTIDE SEQUENCE [LARGE SCALE GENOMIC DNA]</scope>
    <source>
        <strain evidence="3 5">DW4/3-1</strain>
    </source>
</reference>
<dbReference type="KEGG" id="sur:STAUR_6619"/>
<dbReference type="Proteomes" id="UP000032702">
    <property type="component" value="Unassembled WGS sequence"/>
</dbReference>
<evidence type="ECO:0008006" key="6">
    <source>
        <dbReference type="Google" id="ProtNLM"/>
    </source>
</evidence>
<dbReference type="PROSITE" id="PS51257">
    <property type="entry name" value="PROKAR_LIPOPROTEIN"/>
    <property type="match status" value="1"/>
</dbReference>
<dbReference type="Proteomes" id="UP000001351">
    <property type="component" value="Chromosome"/>
</dbReference>
<evidence type="ECO:0000256" key="1">
    <source>
        <dbReference type="SAM" id="MobiDB-lite"/>
    </source>
</evidence>
<name>Q09C34_STIAD</name>
<dbReference type="PATRIC" id="fig|378806.16.peg.8674"/>
<reference evidence="2 4" key="2">
    <citation type="journal article" date="2011" name="Mol. Biol. Evol.">
        <title>Comparative genomic analysis of fruiting body formation in Myxococcales.</title>
        <authorList>
            <person name="Huntley S."/>
            <person name="Hamann N."/>
            <person name="Wegener-Feldbrugge S."/>
            <person name="Treuner-Lange A."/>
            <person name="Kube M."/>
            <person name="Reinhardt R."/>
            <person name="Klages S."/>
            <person name="Muller R."/>
            <person name="Ronning C.M."/>
            <person name="Nierman W.C."/>
            <person name="Sogaard-Andersen L."/>
        </authorList>
    </citation>
    <scope>NUCLEOTIDE SEQUENCE [LARGE SCALE GENOMIC DNA]</scope>
    <source>
        <strain evidence="2 4">DW4/3-1</strain>
    </source>
</reference>
<evidence type="ECO:0000313" key="3">
    <source>
        <dbReference type="EMBL" id="EAU69240.1"/>
    </source>
</evidence>
<dbReference type="EMBL" id="AAMD01000007">
    <property type="protein sequence ID" value="EAU69240.1"/>
    <property type="molecule type" value="Genomic_DNA"/>
</dbReference>
<protein>
    <recommendedName>
        <fullName evidence="6">Lipoprotein</fullName>
    </recommendedName>
</protein>
<feature type="compositionally biased region" description="Gly residues" evidence="1">
    <location>
        <begin position="631"/>
        <end position="650"/>
    </location>
</feature>
<dbReference type="STRING" id="378806.STAUR_6619"/>
<dbReference type="EMBL" id="CP002271">
    <property type="protein sequence ID" value="ADO74376.1"/>
    <property type="molecule type" value="Genomic_DNA"/>
</dbReference>
<keyword evidence="4" id="KW-1185">Reference proteome</keyword>
<feature type="region of interest" description="Disordered" evidence="1">
    <location>
        <begin position="442"/>
        <end position="464"/>
    </location>
</feature>
<evidence type="ECO:0000313" key="2">
    <source>
        <dbReference type="EMBL" id="ADO74376.1"/>
    </source>
</evidence>
<feature type="compositionally biased region" description="Gly residues" evidence="1">
    <location>
        <begin position="606"/>
        <end position="621"/>
    </location>
</feature>
<gene>
    <name evidence="2" type="ordered locus">STAUR_6619</name>
    <name evidence="3" type="ORF">STIAU_8003</name>
</gene>
<accession>Q09C34</accession>